<reference evidence="1" key="5">
    <citation type="journal article" date="2021" name="G3 (Bethesda)">
        <title>Aegilops tauschii genome assembly Aet v5.0 features greater sequence contiguity and improved annotation.</title>
        <authorList>
            <person name="Wang L."/>
            <person name="Zhu T."/>
            <person name="Rodriguez J.C."/>
            <person name="Deal K.R."/>
            <person name="Dubcovsky J."/>
            <person name="McGuire P.E."/>
            <person name="Lux T."/>
            <person name="Spannagl M."/>
            <person name="Mayer K.F.X."/>
            <person name="Baldrich P."/>
            <person name="Meyers B.C."/>
            <person name="Huo N."/>
            <person name="Gu Y.Q."/>
            <person name="Zhou H."/>
            <person name="Devos K.M."/>
            <person name="Bennetzen J.L."/>
            <person name="Unver T."/>
            <person name="Budak H."/>
            <person name="Gulick P.J."/>
            <person name="Galiba G."/>
            <person name="Kalapos B."/>
            <person name="Nelson D.R."/>
            <person name="Li P."/>
            <person name="You F.M."/>
            <person name="Luo M.C."/>
            <person name="Dvorak J."/>
        </authorList>
    </citation>
    <scope>NUCLEOTIDE SEQUENCE [LARGE SCALE GENOMIC DNA]</scope>
    <source>
        <strain evidence="1">cv. AL8/78</strain>
    </source>
</reference>
<name>A0A453SL32_AEGTS</name>
<evidence type="ECO:0000313" key="1">
    <source>
        <dbReference type="EnsemblPlants" id="AET7Gv20987900.3"/>
    </source>
</evidence>
<accession>A0A453SL32</accession>
<reference evidence="1" key="3">
    <citation type="journal article" date="2017" name="Nature">
        <title>Genome sequence of the progenitor of the wheat D genome Aegilops tauschii.</title>
        <authorList>
            <person name="Luo M.C."/>
            <person name="Gu Y.Q."/>
            <person name="Puiu D."/>
            <person name="Wang H."/>
            <person name="Twardziok S.O."/>
            <person name="Deal K.R."/>
            <person name="Huo N."/>
            <person name="Zhu T."/>
            <person name="Wang L."/>
            <person name="Wang Y."/>
            <person name="McGuire P.E."/>
            <person name="Liu S."/>
            <person name="Long H."/>
            <person name="Ramasamy R.K."/>
            <person name="Rodriguez J.C."/>
            <person name="Van S.L."/>
            <person name="Yuan L."/>
            <person name="Wang Z."/>
            <person name="Xia Z."/>
            <person name="Xiao L."/>
            <person name="Anderson O.D."/>
            <person name="Ouyang S."/>
            <person name="Liang Y."/>
            <person name="Zimin A.V."/>
            <person name="Pertea G."/>
            <person name="Qi P."/>
            <person name="Bennetzen J.L."/>
            <person name="Dai X."/>
            <person name="Dawson M.W."/>
            <person name="Muller H.G."/>
            <person name="Kugler K."/>
            <person name="Rivarola-Duarte L."/>
            <person name="Spannagl M."/>
            <person name="Mayer K.F.X."/>
            <person name="Lu F.H."/>
            <person name="Bevan M.W."/>
            <person name="Leroy P."/>
            <person name="Li P."/>
            <person name="You F.M."/>
            <person name="Sun Q."/>
            <person name="Liu Z."/>
            <person name="Lyons E."/>
            <person name="Wicker T."/>
            <person name="Salzberg S.L."/>
            <person name="Devos K.M."/>
            <person name="Dvorak J."/>
        </authorList>
    </citation>
    <scope>NUCLEOTIDE SEQUENCE [LARGE SCALE GENOMIC DNA]</scope>
    <source>
        <strain evidence="1">cv. AL8/78</strain>
    </source>
</reference>
<organism evidence="1 2">
    <name type="scientific">Aegilops tauschii subsp. strangulata</name>
    <name type="common">Goatgrass</name>
    <dbReference type="NCBI Taxonomy" id="200361"/>
    <lineage>
        <taxon>Eukaryota</taxon>
        <taxon>Viridiplantae</taxon>
        <taxon>Streptophyta</taxon>
        <taxon>Embryophyta</taxon>
        <taxon>Tracheophyta</taxon>
        <taxon>Spermatophyta</taxon>
        <taxon>Magnoliopsida</taxon>
        <taxon>Liliopsida</taxon>
        <taxon>Poales</taxon>
        <taxon>Poaceae</taxon>
        <taxon>BOP clade</taxon>
        <taxon>Pooideae</taxon>
        <taxon>Triticodae</taxon>
        <taxon>Triticeae</taxon>
        <taxon>Triticinae</taxon>
        <taxon>Aegilops</taxon>
    </lineage>
</organism>
<protein>
    <submittedName>
        <fullName evidence="1">Uncharacterized protein</fullName>
    </submittedName>
</protein>
<reference evidence="1" key="4">
    <citation type="submission" date="2019-03" db="UniProtKB">
        <authorList>
            <consortium name="EnsemblPlants"/>
        </authorList>
    </citation>
    <scope>IDENTIFICATION</scope>
</reference>
<dbReference type="Proteomes" id="UP000015105">
    <property type="component" value="Chromosome 7D"/>
</dbReference>
<sequence>AQILNKLFGYEPYPGFSKNVDKKMEADLRESRELEQRKIN</sequence>
<evidence type="ECO:0000313" key="2">
    <source>
        <dbReference type="Proteomes" id="UP000015105"/>
    </source>
</evidence>
<dbReference type="AlphaFoldDB" id="A0A453SL32"/>
<keyword evidence="2" id="KW-1185">Reference proteome</keyword>
<reference evidence="2" key="2">
    <citation type="journal article" date="2017" name="Nat. Plants">
        <title>The Aegilops tauschii genome reveals multiple impacts of transposons.</title>
        <authorList>
            <person name="Zhao G."/>
            <person name="Zou C."/>
            <person name="Li K."/>
            <person name="Wang K."/>
            <person name="Li T."/>
            <person name="Gao L."/>
            <person name="Zhang X."/>
            <person name="Wang H."/>
            <person name="Yang Z."/>
            <person name="Liu X."/>
            <person name="Jiang W."/>
            <person name="Mao L."/>
            <person name="Kong X."/>
            <person name="Jiao Y."/>
            <person name="Jia J."/>
        </authorList>
    </citation>
    <scope>NUCLEOTIDE SEQUENCE [LARGE SCALE GENOMIC DNA]</scope>
    <source>
        <strain evidence="2">cv. AL8/78</strain>
    </source>
</reference>
<proteinExistence type="predicted"/>
<dbReference type="EnsemblPlants" id="AET7Gv20987900.3">
    <property type="protein sequence ID" value="AET7Gv20987900.3"/>
    <property type="gene ID" value="AET7Gv20987900"/>
</dbReference>
<reference evidence="2" key="1">
    <citation type="journal article" date="2014" name="Science">
        <title>Ancient hybridizations among the ancestral genomes of bread wheat.</title>
        <authorList>
            <consortium name="International Wheat Genome Sequencing Consortium,"/>
            <person name="Marcussen T."/>
            <person name="Sandve S.R."/>
            <person name="Heier L."/>
            <person name="Spannagl M."/>
            <person name="Pfeifer M."/>
            <person name="Jakobsen K.S."/>
            <person name="Wulff B.B."/>
            <person name="Steuernagel B."/>
            <person name="Mayer K.F."/>
            <person name="Olsen O.A."/>
        </authorList>
    </citation>
    <scope>NUCLEOTIDE SEQUENCE [LARGE SCALE GENOMIC DNA]</scope>
    <source>
        <strain evidence="2">cv. AL8/78</strain>
    </source>
</reference>
<dbReference type="Gramene" id="AET7Gv20987900.3">
    <property type="protein sequence ID" value="AET7Gv20987900.3"/>
    <property type="gene ID" value="AET7Gv20987900"/>
</dbReference>